<organism evidence="5 6">
    <name type="scientific">Streptomyces montanisoli</name>
    <dbReference type="NCBI Taxonomy" id="2798581"/>
    <lineage>
        <taxon>Bacteria</taxon>
        <taxon>Bacillati</taxon>
        <taxon>Actinomycetota</taxon>
        <taxon>Actinomycetes</taxon>
        <taxon>Kitasatosporales</taxon>
        <taxon>Streptomycetaceae</taxon>
        <taxon>Streptomyces</taxon>
    </lineage>
</organism>
<feature type="region of interest" description="Disordered" evidence="3">
    <location>
        <begin position="78"/>
        <end position="99"/>
    </location>
</feature>
<feature type="compositionally biased region" description="Basic and acidic residues" evidence="3">
    <location>
        <begin position="84"/>
        <end position="94"/>
    </location>
</feature>
<feature type="domain" description="Putative zinc-finger" evidence="4">
    <location>
        <begin position="15"/>
        <end position="43"/>
    </location>
</feature>
<feature type="compositionally biased region" description="Low complexity" evidence="3">
    <location>
        <begin position="215"/>
        <end position="224"/>
    </location>
</feature>
<dbReference type="Proteomes" id="UP000670475">
    <property type="component" value="Unassembled WGS sequence"/>
</dbReference>
<evidence type="ECO:0000259" key="4">
    <source>
        <dbReference type="Pfam" id="PF13490"/>
    </source>
</evidence>
<evidence type="ECO:0000313" key="6">
    <source>
        <dbReference type="Proteomes" id="UP000670475"/>
    </source>
</evidence>
<dbReference type="AlphaFoldDB" id="A0A940RYL8"/>
<dbReference type="Pfam" id="PF13490">
    <property type="entry name" value="zf-HC2"/>
    <property type="match status" value="1"/>
</dbReference>
<gene>
    <name evidence="5" type="ORF">JFN87_30270</name>
</gene>
<dbReference type="Gene3D" id="1.10.10.1320">
    <property type="entry name" value="Anti-sigma factor, zinc-finger domain"/>
    <property type="match status" value="1"/>
</dbReference>
<keyword evidence="1" id="KW-0805">Transcription regulation</keyword>
<keyword evidence="2" id="KW-0804">Transcription</keyword>
<evidence type="ECO:0000256" key="2">
    <source>
        <dbReference type="ARBA" id="ARBA00023163"/>
    </source>
</evidence>
<evidence type="ECO:0000313" key="5">
    <source>
        <dbReference type="EMBL" id="MBP0461710.1"/>
    </source>
</evidence>
<dbReference type="InterPro" id="IPR041916">
    <property type="entry name" value="Anti_sigma_zinc_sf"/>
</dbReference>
<accession>A0A940RYL8</accession>
<comment type="caution">
    <text evidence="5">The sequence shown here is derived from an EMBL/GenBank/DDBJ whole genome shotgun (WGS) entry which is preliminary data.</text>
</comment>
<dbReference type="InterPro" id="IPR027383">
    <property type="entry name" value="Znf_put"/>
</dbReference>
<protein>
    <submittedName>
        <fullName evidence="5">Zf-HC2 domain-containing protein</fullName>
    </submittedName>
</protein>
<sequence>MSGPSPTPSEHHLGDRLAALVDGELDHDERERVLAHLATCARCKAEADCQRRLKSVFAEVAPPPPSAGLLARLQSLPGGGCTSSHDDDDKRGPFDRGFLGGGGQGSFGHGVFDAPDAHGPHMDTFRYAGAHGASVFPIHEVGKRESERSPWRARRFAFAAAGAVSLAAIALGGALPAASGPGAPARNNVVPLRVAGSSTAAESGRRQGIGGGPLSRTGTSARAAAAPGTLQARNLPVHAALSSRTFAAPSFAAPPYAAPSVPSLAFGAPVFPADAVNSAPPAPLAAAAGALRTMNGSMAPIGLSGGPGRLSGSG</sequence>
<feature type="region of interest" description="Disordered" evidence="3">
    <location>
        <begin position="197"/>
        <end position="224"/>
    </location>
</feature>
<evidence type="ECO:0000256" key="3">
    <source>
        <dbReference type="SAM" id="MobiDB-lite"/>
    </source>
</evidence>
<reference evidence="5" key="1">
    <citation type="submission" date="2021-03" db="EMBL/GenBank/DDBJ databases">
        <title>Whole genome sequence of Streptomyces bomunensis MMS17-BM035.</title>
        <authorList>
            <person name="Lee J.H."/>
        </authorList>
    </citation>
    <scope>NUCLEOTIDE SEQUENCE</scope>
    <source>
        <strain evidence="5">MMS17-BM035</strain>
    </source>
</reference>
<dbReference type="RefSeq" id="WP_209345256.1">
    <property type="nucleotide sequence ID" value="NZ_JAGIQL010000222.1"/>
</dbReference>
<keyword evidence="6" id="KW-1185">Reference proteome</keyword>
<evidence type="ECO:0000256" key="1">
    <source>
        <dbReference type="ARBA" id="ARBA00023015"/>
    </source>
</evidence>
<proteinExistence type="predicted"/>
<dbReference type="EMBL" id="JAGIQL010000222">
    <property type="protein sequence ID" value="MBP0461710.1"/>
    <property type="molecule type" value="Genomic_DNA"/>
</dbReference>
<name>A0A940RYL8_9ACTN</name>